<name>A0A0P7C2D3_9BACT</name>
<keyword evidence="4" id="KW-1185">Reference proteome</keyword>
<evidence type="ECO:0000256" key="1">
    <source>
        <dbReference type="SAM" id="Phobius"/>
    </source>
</evidence>
<comment type="caution">
    <text evidence="3">The sequence shown here is derived from an EMBL/GenBank/DDBJ whole genome shotgun (WGS) entry which is preliminary data.</text>
</comment>
<dbReference type="AlphaFoldDB" id="A0A0P7C2D3"/>
<evidence type="ECO:0000313" key="4">
    <source>
        <dbReference type="Proteomes" id="UP000050454"/>
    </source>
</evidence>
<organism evidence="3 4">
    <name type="scientific">Jiulongibacter sediminis</name>
    <dbReference type="NCBI Taxonomy" id="1605367"/>
    <lineage>
        <taxon>Bacteria</taxon>
        <taxon>Pseudomonadati</taxon>
        <taxon>Bacteroidota</taxon>
        <taxon>Cytophagia</taxon>
        <taxon>Cytophagales</taxon>
        <taxon>Leadbetterellaceae</taxon>
        <taxon>Jiulongibacter</taxon>
    </lineage>
</organism>
<reference evidence="3 4" key="1">
    <citation type="submission" date="2015-07" db="EMBL/GenBank/DDBJ databases">
        <title>The draft genome sequence of Leadbetterella sp. JN14-9.</title>
        <authorList>
            <person name="Liu Y."/>
            <person name="Du J."/>
            <person name="Shao Z."/>
        </authorList>
    </citation>
    <scope>NUCLEOTIDE SEQUENCE [LARGE SCALE GENOMIC DNA]</scope>
    <source>
        <strain evidence="3 4">JN14-9</strain>
    </source>
</reference>
<evidence type="ECO:0000313" key="3">
    <source>
        <dbReference type="EMBL" id="KPM48185.1"/>
    </source>
</evidence>
<dbReference type="Proteomes" id="UP000050454">
    <property type="component" value="Unassembled WGS sequence"/>
</dbReference>
<feature type="transmembrane region" description="Helical" evidence="1">
    <location>
        <begin position="9"/>
        <end position="27"/>
    </location>
</feature>
<feature type="domain" description="Mce/MlaD" evidence="2">
    <location>
        <begin position="37"/>
        <end position="111"/>
    </location>
</feature>
<dbReference type="InterPro" id="IPR003399">
    <property type="entry name" value="Mce/MlaD"/>
</dbReference>
<dbReference type="STRING" id="1605367.AFM12_10590"/>
<sequence>MKISKEAKVGLLGIISLAVLYIGFNFLKGLDLFSTENEYKVVFNDVNGLQVSNAVTYKGVTVGRVMSMETDQENDQIDVTLAVKKKIKITDQSIALLADDGLIGGKLIKLDIKPGNELKQGEEIIGEIELGLADAAIQEITPALSHVDSLVVNLNEVVKQFDQTGTALKALMASANQTTNGVNAVLAKNQASLAKITTNAAMLTDNLNTLTVSLDSQMAPIMTQTGEFTQNLSTLELEKTVNNLNSTIAGLQQVLADVNSGQGTLGKLTSDEALYGNLENTAASLDALLSDMKTNPRRYVHFSLFGGKDKTEKKK</sequence>
<proteinExistence type="predicted"/>
<keyword evidence="1" id="KW-0472">Membrane</keyword>
<keyword evidence="1" id="KW-1133">Transmembrane helix</keyword>
<dbReference type="Pfam" id="PF02470">
    <property type="entry name" value="MlaD"/>
    <property type="match status" value="1"/>
</dbReference>
<protein>
    <submittedName>
        <fullName evidence="3">Mammalian cell entry protein</fullName>
    </submittedName>
</protein>
<keyword evidence="1" id="KW-0812">Transmembrane</keyword>
<dbReference type="PANTHER" id="PTHR33371">
    <property type="entry name" value="INTERMEMBRANE PHOSPHOLIPID TRANSPORT SYSTEM BINDING PROTEIN MLAD-RELATED"/>
    <property type="match status" value="1"/>
</dbReference>
<dbReference type="PANTHER" id="PTHR33371:SF4">
    <property type="entry name" value="INTERMEMBRANE PHOSPHOLIPID TRANSPORT SYSTEM BINDING PROTEIN MLAD"/>
    <property type="match status" value="1"/>
</dbReference>
<dbReference type="RefSeq" id="WP_055147967.1">
    <property type="nucleotide sequence ID" value="NZ_JXSZ01000007.1"/>
</dbReference>
<dbReference type="EMBL" id="LGTQ01000007">
    <property type="protein sequence ID" value="KPM48185.1"/>
    <property type="molecule type" value="Genomic_DNA"/>
</dbReference>
<accession>A0A0P7C2D3</accession>
<evidence type="ECO:0000259" key="2">
    <source>
        <dbReference type="Pfam" id="PF02470"/>
    </source>
</evidence>
<gene>
    <name evidence="3" type="ORF">AFM12_10590</name>
</gene>
<dbReference type="InterPro" id="IPR052336">
    <property type="entry name" value="MlaD_Phospholipid_Transporter"/>
</dbReference>